<evidence type="ECO:0000256" key="1">
    <source>
        <dbReference type="ARBA" id="ARBA00022540"/>
    </source>
</evidence>
<sequence length="118" mass="12661">MPEPLPRLCLSPCGASESARAPRLCPSFNRHPSPSRSKREIDTIPTLAGVLSKLTNSYCLVATQGSTNATNFYSAFESELGDVIPIVHTSTGGTCIVRHLTTGNMLPRALSLSQWSCN</sequence>
<evidence type="ECO:0000313" key="5">
    <source>
        <dbReference type="Proteomes" id="UP000759537"/>
    </source>
</evidence>
<dbReference type="SUPFAM" id="SSF55909">
    <property type="entry name" value="Pentein"/>
    <property type="match status" value="1"/>
</dbReference>
<reference evidence="4" key="1">
    <citation type="submission" date="2019-10" db="EMBL/GenBank/DDBJ databases">
        <authorList>
            <consortium name="DOE Joint Genome Institute"/>
            <person name="Kuo A."/>
            <person name="Miyauchi S."/>
            <person name="Kiss E."/>
            <person name="Drula E."/>
            <person name="Kohler A."/>
            <person name="Sanchez-Garcia M."/>
            <person name="Andreopoulos B."/>
            <person name="Barry K.W."/>
            <person name="Bonito G."/>
            <person name="Buee M."/>
            <person name="Carver A."/>
            <person name="Chen C."/>
            <person name="Cichocki N."/>
            <person name="Clum A."/>
            <person name="Culley D."/>
            <person name="Crous P.W."/>
            <person name="Fauchery L."/>
            <person name="Girlanda M."/>
            <person name="Hayes R."/>
            <person name="Keri Z."/>
            <person name="LaButti K."/>
            <person name="Lipzen A."/>
            <person name="Lombard V."/>
            <person name="Magnuson J."/>
            <person name="Maillard F."/>
            <person name="Morin E."/>
            <person name="Murat C."/>
            <person name="Nolan M."/>
            <person name="Ohm R."/>
            <person name="Pangilinan J."/>
            <person name="Pereira M."/>
            <person name="Perotto S."/>
            <person name="Peter M."/>
            <person name="Riley R."/>
            <person name="Sitrit Y."/>
            <person name="Stielow B."/>
            <person name="Szollosi G."/>
            <person name="Zifcakova L."/>
            <person name="Stursova M."/>
            <person name="Spatafora J.W."/>
            <person name="Tedersoo L."/>
            <person name="Vaario L.-M."/>
            <person name="Yamada A."/>
            <person name="Yan M."/>
            <person name="Wang P."/>
            <person name="Xu J."/>
            <person name="Bruns T."/>
            <person name="Baldrian P."/>
            <person name="Vilgalys R."/>
            <person name="Henrissat B."/>
            <person name="Grigoriev I.V."/>
            <person name="Hibbett D."/>
            <person name="Nagy L.G."/>
            <person name="Martin F.M."/>
        </authorList>
    </citation>
    <scope>NUCLEOTIDE SEQUENCE</scope>
    <source>
        <strain evidence="4">Prilba</strain>
    </source>
</reference>
<dbReference type="GO" id="GO:0042256">
    <property type="term" value="P:cytosolic ribosome assembly"/>
    <property type="evidence" value="ECO:0007669"/>
    <property type="project" value="InterPro"/>
</dbReference>
<dbReference type="PANTHER" id="PTHR10784">
    <property type="entry name" value="TRANSLATION INITIATION FACTOR 6"/>
    <property type="match status" value="1"/>
</dbReference>
<dbReference type="AlphaFoldDB" id="A0A9P5N6E2"/>
<protein>
    <submittedName>
        <fullName evidence="4">Uncharacterized protein</fullName>
    </submittedName>
</protein>
<name>A0A9P5N6E2_9AGAM</name>
<accession>A0A9P5N6E2</accession>
<keyword evidence="1" id="KW-0396">Initiation factor</keyword>
<keyword evidence="2" id="KW-0648">Protein biosynthesis</keyword>
<comment type="caution">
    <text evidence="4">The sequence shown here is derived from an EMBL/GenBank/DDBJ whole genome shotgun (WGS) entry which is preliminary data.</text>
</comment>
<dbReference type="GO" id="GO:0043022">
    <property type="term" value="F:ribosome binding"/>
    <property type="evidence" value="ECO:0007669"/>
    <property type="project" value="InterPro"/>
</dbReference>
<reference evidence="4" key="2">
    <citation type="journal article" date="2020" name="Nat. Commun.">
        <title>Large-scale genome sequencing of mycorrhizal fungi provides insights into the early evolution of symbiotic traits.</title>
        <authorList>
            <person name="Miyauchi S."/>
            <person name="Kiss E."/>
            <person name="Kuo A."/>
            <person name="Drula E."/>
            <person name="Kohler A."/>
            <person name="Sanchez-Garcia M."/>
            <person name="Morin E."/>
            <person name="Andreopoulos B."/>
            <person name="Barry K.W."/>
            <person name="Bonito G."/>
            <person name="Buee M."/>
            <person name="Carver A."/>
            <person name="Chen C."/>
            <person name="Cichocki N."/>
            <person name="Clum A."/>
            <person name="Culley D."/>
            <person name="Crous P.W."/>
            <person name="Fauchery L."/>
            <person name="Girlanda M."/>
            <person name="Hayes R.D."/>
            <person name="Keri Z."/>
            <person name="LaButti K."/>
            <person name="Lipzen A."/>
            <person name="Lombard V."/>
            <person name="Magnuson J."/>
            <person name="Maillard F."/>
            <person name="Murat C."/>
            <person name="Nolan M."/>
            <person name="Ohm R.A."/>
            <person name="Pangilinan J."/>
            <person name="Pereira M.F."/>
            <person name="Perotto S."/>
            <person name="Peter M."/>
            <person name="Pfister S."/>
            <person name="Riley R."/>
            <person name="Sitrit Y."/>
            <person name="Stielow J.B."/>
            <person name="Szollosi G."/>
            <person name="Zifcakova L."/>
            <person name="Stursova M."/>
            <person name="Spatafora J.W."/>
            <person name="Tedersoo L."/>
            <person name="Vaario L.M."/>
            <person name="Yamada A."/>
            <person name="Yan M."/>
            <person name="Wang P."/>
            <person name="Xu J."/>
            <person name="Bruns T."/>
            <person name="Baldrian P."/>
            <person name="Vilgalys R."/>
            <person name="Dunand C."/>
            <person name="Henrissat B."/>
            <person name="Grigoriev I.V."/>
            <person name="Hibbett D."/>
            <person name="Nagy L.G."/>
            <person name="Martin F.M."/>
        </authorList>
    </citation>
    <scope>NUCLEOTIDE SEQUENCE</scope>
    <source>
        <strain evidence="4">Prilba</strain>
    </source>
</reference>
<gene>
    <name evidence="4" type="ORF">DFH94DRAFT_660285</name>
</gene>
<evidence type="ECO:0000256" key="2">
    <source>
        <dbReference type="ARBA" id="ARBA00022917"/>
    </source>
</evidence>
<dbReference type="OrthoDB" id="4155914at2759"/>
<feature type="region of interest" description="Disordered" evidence="3">
    <location>
        <begin position="14"/>
        <end position="39"/>
    </location>
</feature>
<keyword evidence="5" id="KW-1185">Reference proteome</keyword>
<evidence type="ECO:0000256" key="3">
    <source>
        <dbReference type="SAM" id="MobiDB-lite"/>
    </source>
</evidence>
<dbReference type="GO" id="GO:0003743">
    <property type="term" value="F:translation initiation factor activity"/>
    <property type="evidence" value="ECO:0007669"/>
    <property type="project" value="UniProtKB-KW"/>
</dbReference>
<proteinExistence type="predicted"/>
<dbReference type="InterPro" id="IPR002769">
    <property type="entry name" value="eIF6"/>
</dbReference>
<dbReference type="Gene3D" id="3.75.10.10">
    <property type="entry name" value="L-arginine/glycine Amidinotransferase, Chain A"/>
    <property type="match status" value="1"/>
</dbReference>
<dbReference type="EMBL" id="WHVB01000001">
    <property type="protein sequence ID" value="KAF8487412.1"/>
    <property type="molecule type" value="Genomic_DNA"/>
</dbReference>
<dbReference type="Proteomes" id="UP000759537">
    <property type="component" value="Unassembled WGS sequence"/>
</dbReference>
<evidence type="ECO:0000313" key="4">
    <source>
        <dbReference type="EMBL" id="KAF8487412.1"/>
    </source>
</evidence>
<organism evidence="4 5">
    <name type="scientific">Russula ochroleuca</name>
    <dbReference type="NCBI Taxonomy" id="152965"/>
    <lineage>
        <taxon>Eukaryota</taxon>
        <taxon>Fungi</taxon>
        <taxon>Dikarya</taxon>
        <taxon>Basidiomycota</taxon>
        <taxon>Agaricomycotina</taxon>
        <taxon>Agaricomycetes</taxon>
        <taxon>Russulales</taxon>
        <taxon>Russulaceae</taxon>
        <taxon>Russula</taxon>
    </lineage>
</organism>